<dbReference type="AlphaFoldDB" id="A0AA37TSC6"/>
<feature type="compositionally biased region" description="Low complexity" evidence="1">
    <location>
        <begin position="18"/>
        <end position="54"/>
    </location>
</feature>
<organism evidence="2 3">
    <name type="scientific">Methylobacterium tardum</name>
    <dbReference type="NCBI Taxonomy" id="374432"/>
    <lineage>
        <taxon>Bacteria</taxon>
        <taxon>Pseudomonadati</taxon>
        <taxon>Pseudomonadota</taxon>
        <taxon>Alphaproteobacteria</taxon>
        <taxon>Hyphomicrobiales</taxon>
        <taxon>Methylobacteriaceae</taxon>
        <taxon>Methylobacterium</taxon>
    </lineage>
</organism>
<evidence type="ECO:0000256" key="1">
    <source>
        <dbReference type="SAM" id="MobiDB-lite"/>
    </source>
</evidence>
<feature type="region of interest" description="Disordered" evidence="1">
    <location>
        <begin position="16"/>
        <end position="182"/>
    </location>
</feature>
<gene>
    <name evidence="2" type="ORF">GCM10007890_66600</name>
</gene>
<dbReference type="Proteomes" id="UP001157440">
    <property type="component" value="Unassembled WGS sequence"/>
</dbReference>
<evidence type="ECO:0000313" key="3">
    <source>
        <dbReference type="Proteomes" id="UP001157440"/>
    </source>
</evidence>
<protein>
    <submittedName>
        <fullName evidence="2">Uncharacterized protein</fullName>
    </submittedName>
</protein>
<evidence type="ECO:0000313" key="2">
    <source>
        <dbReference type="EMBL" id="GLS74642.1"/>
    </source>
</evidence>
<name>A0AA37TSC6_9HYPH</name>
<feature type="compositionally biased region" description="Low complexity" evidence="1">
    <location>
        <begin position="558"/>
        <end position="576"/>
    </location>
</feature>
<dbReference type="RefSeq" id="WP_238199976.1">
    <property type="nucleotide sequence ID" value="NZ_BPQZ01000053.1"/>
</dbReference>
<feature type="region of interest" description="Disordered" evidence="1">
    <location>
        <begin position="547"/>
        <end position="576"/>
    </location>
</feature>
<comment type="caution">
    <text evidence="2">The sequence shown here is derived from an EMBL/GenBank/DDBJ whole genome shotgun (WGS) entry which is preliminary data.</text>
</comment>
<sequence length="602" mass="61643">MADGIPLGAGAPMFPGGLDPDQLATLLQALQGQPGAGPASAGMPGQPMPQQAPQTLLGPVLGQPPSMLGMQPPQMPAPQPEQPAQPPSLVGARSPAGIPPTAKPVTTLGPAAPSGADDEDELSANLPTMRAVPKPPARPPEFGSSAAAPPAGTVETGVPALTGPASSASKPNGPQVGASPADDRGFDLGGLLKRAGDAGLGDYLMALGGGIASGRNWSEGLGNAFSAASRVGTQQQASRLADAEYALKAGKARQEQGALGANATLIKQAFPNLSDEQAMGGASNSSLVSAAIAKMQNPNAGRDIRTDSNGVPRFADTGAKVFADDEGKDDRTAEVKNYQEALKGGFVGSLVDFMNRNQNPDVKSFTLSDGSKVDRVFDPATKSWKDPNFGDNPPRVAVTDNSDVPPGVDAETFRKELAKGAAAEQKGASQRALQASNAMPVLDRAQGAYERLAQNGGIGPISASGPSRMIAGAFGRQNEIDRQDYEAAAKDLELLKAQISMKGQGAITEGERRLLGMTLPRLDAASPETGLTTLKGMRDQFTRAMGAQGLPTVGGGQQAPQQAPQPATASPQSVAPAARFQALTRGGMSKTDAFARMRQEGY</sequence>
<accession>A0AA37TSC6</accession>
<keyword evidence="3" id="KW-1185">Reference proteome</keyword>
<feature type="compositionally biased region" description="Pro residues" evidence="1">
    <location>
        <begin position="73"/>
        <end position="86"/>
    </location>
</feature>
<reference evidence="3" key="1">
    <citation type="journal article" date="2019" name="Int. J. Syst. Evol. Microbiol.">
        <title>The Global Catalogue of Microorganisms (GCM) 10K type strain sequencing project: providing services to taxonomists for standard genome sequencing and annotation.</title>
        <authorList>
            <consortium name="The Broad Institute Genomics Platform"/>
            <consortium name="The Broad Institute Genome Sequencing Center for Infectious Disease"/>
            <person name="Wu L."/>
            <person name="Ma J."/>
        </authorList>
    </citation>
    <scope>NUCLEOTIDE SEQUENCE [LARGE SCALE GENOMIC DNA]</scope>
    <source>
        <strain evidence="3">NBRC 103632</strain>
    </source>
</reference>
<dbReference type="EMBL" id="BSPL01000053">
    <property type="protein sequence ID" value="GLS74642.1"/>
    <property type="molecule type" value="Genomic_DNA"/>
</dbReference>
<proteinExistence type="predicted"/>